<keyword evidence="2" id="KW-1185">Reference proteome</keyword>
<accession>A0ABU1FJE9</accession>
<dbReference type="RefSeq" id="WP_310520457.1">
    <property type="nucleotide sequence ID" value="NZ_BAABBS010000002.1"/>
</dbReference>
<sequence>MTAYIARCAECAGLYEARNTRSRYCSDACRSRANRARVEGRSDALADLLRRSADALANGAPAGVVEELVAEARRLTDEERR</sequence>
<evidence type="ECO:0000313" key="2">
    <source>
        <dbReference type="Proteomes" id="UP001260072"/>
    </source>
</evidence>
<evidence type="ECO:0000313" key="1">
    <source>
        <dbReference type="EMBL" id="MDR5691872.1"/>
    </source>
</evidence>
<reference evidence="2" key="1">
    <citation type="submission" date="2023-07" db="EMBL/GenBank/DDBJ databases">
        <title>Description of three actinobacteria isolated from air of manufacturing shop in a pharmaceutical factory.</title>
        <authorList>
            <person name="Zhang D.-F."/>
        </authorList>
    </citation>
    <scope>NUCLEOTIDE SEQUENCE [LARGE SCALE GENOMIC DNA]</scope>
    <source>
        <strain evidence="2">CCTCC AB 2011122</strain>
    </source>
</reference>
<dbReference type="Proteomes" id="UP001260072">
    <property type="component" value="Unassembled WGS sequence"/>
</dbReference>
<dbReference type="EMBL" id="JAVKGS010000002">
    <property type="protein sequence ID" value="MDR5691872.1"/>
    <property type="molecule type" value="Genomic_DNA"/>
</dbReference>
<name>A0ABU1FJE9_9MICO</name>
<proteinExistence type="predicted"/>
<protein>
    <submittedName>
        <fullName evidence="1">Uncharacterized protein</fullName>
    </submittedName>
</protein>
<organism evidence="1 2">
    <name type="scientific">Agromyces indicus</name>
    <dbReference type="NCBI Taxonomy" id="758919"/>
    <lineage>
        <taxon>Bacteria</taxon>
        <taxon>Bacillati</taxon>
        <taxon>Actinomycetota</taxon>
        <taxon>Actinomycetes</taxon>
        <taxon>Micrococcales</taxon>
        <taxon>Microbacteriaceae</taxon>
        <taxon>Agromyces</taxon>
    </lineage>
</organism>
<gene>
    <name evidence="1" type="ORF">RH861_07315</name>
</gene>
<comment type="caution">
    <text evidence="1">The sequence shown here is derived from an EMBL/GenBank/DDBJ whole genome shotgun (WGS) entry which is preliminary data.</text>
</comment>